<evidence type="ECO:0000256" key="1">
    <source>
        <dbReference type="ARBA" id="ARBA00005254"/>
    </source>
</evidence>
<reference evidence="3 4" key="1">
    <citation type="submission" date="2019-07" db="EMBL/GenBank/DDBJ databases">
        <authorList>
            <person name="Zhao L.H."/>
        </authorList>
    </citation>
    <scope>NUCLEOTIDE SEQUENCE [LARGE SCALE GENOMIC DNA]</scope>
    <source>
        <strain evidence="3 4">Co35</strain>
    </source>
</reference>
<gene>
    <name evidence="3" type="ORF">FNM00_17825</name>
</gene>
<sequence>MSSASSGPSTNTTAALPDPLPLLTNGARPMHYDDLNVSRENGVTTITINRPEKHNALRQQTFAELGAAVAAAGADKETRVIVLTAAGSRIFCSGIDLEADGLPATTEEWDDHTKGNADVIRSIWYCDKPVITALNGGAIAGGCNLAMVGDLTIAADTAFLSEPEIRHGALSPLLMLPWLMSFKGFNELYLTGDRLDAARAREVGLVNYVVAPEDLAREAQRLAERVANAPMYALTLAKRAVRLTLDIQGFKAAQDAHRYIDTILLGSQGVVEKERIMAVLAEDGMGAFLRARDTPYGER</sequence>
<protein>
    <submittedName>
        <fullName evidence="3">Enoyl-CoA hydratase/isomerase family protein</fullName>
    </submittedName>
</protein>
<dbReference type="AlphaFoldDB" id="A0A554RHZ5"/>
<dbReference type="Gene3D" id="3.90.226.10">
    <property type="entry name" value="2-enoyl-CoA Hydratase, Chain A, domain 1"/>
    <property type="match status" value="1"/>
</dbReference>
<organism evidence="3 4">
    <name type="scientific">Aeromicrobium piscarium</name>
    <dbReference type="NCBI Taxonomy" id="2590901"/>
    <lineage>
        <taxon>Bacteria</taxon>
        <taxon>Bacillati</taxon>
        <taxon>Actinomycetota</taxon>
        <taxon>Actinomycetes</taxon>
        <taxon>Propionibacteriales</taxon>
        <taxon>Nocardioidaceae</taxon>
        <taxon>Aeromicrobium</taxon>
    </lineage>
</organism>
<dbReference type="CDD" id="cd06558">
    <property type="entry name" value="crotonase-like"/>
    <property type="match status" value="1"/>
</dbReference>
<evidence type="ECO:0000256" key="2">
    <source>
        <dbReference type="SAM" id="MobiDB-lite"/>
    </source>
</evidence>
<comment type="similarity">
    <text evidence="1">Belongs to the enoyl-CoA hydratase/isomerase family.</text>
</comment>
<dbReference type="InterPro" id="IPR029045">
    <property type="entry name" value="ClpP/crotonase-like_dom_sf"/>
</dbReference>
<feature type="compositionally biased region" description="Low complexity" evidence="2">
    <location>
        <begin position="10"/>
        <end position="25"/>
    </location>
</feature>
<evidence type="ECO:0000313" key="4">
    <source>
        <dbReference type="Proteomes" id="UP000316988"/>
    </source>
</evidence>
<dbReference type="Proteomes" id="UP000316988">
    <property type="component" value="Unassembled WGS sequence"/>
</dbReference>
<dbReference type="PANTHER" id="PTHR43802:SF1">
    <property type="entry name" value="IP11341P-RELATED"/>
    <property type="match status" value="1"/>
</dbReference>
<dbReference type="EMBL" id="VLNT01000028">
    <property type="protein sequence ID" value="TSD53777.1"/>
    <property type="molecule type" value="Genomic_DNA"/>
</dbReference>
<dbReference type="SUPFAM" id="SSF52096">
    <property type="entry name" value="ClpP/crotonase"/>
    <property type="match status" value="1"/>
</dbReference>
<dbReference type="InterPro" id="IPR001753">
    <property type="entry name" value="Enoyl-CoA_hydra/iso"/>
</dbReference>
<dbReference type="GO" id="GO:0016853">
    <property type="term" value="F:isomerase activity"/>
    <property type="evidence" value="ECO:0007669"/>
    <property type="project" value="UniProtKB-KW"/>
</dbReference>
<keyword evidence="4" id="KW-1185">Reference proteome</keyword>
<feature type="region of interest" description="Disordered" evidence="2">
    <location>
        <begin position="1"/>
        <end position="27"/>
    </location>
</feature>
<accession>A0A554RHZ5</accession>
<dbReference type="OrthoDB" id="9807606at2"/>
<dbReference type="Pfam" id="PF00378">
    <property type="entry name" value="ECH_1"/>
    <property type="match status" value="1"/>
</dbReference>
<proteinExistence type="inferred from homology"/>
<name>A0A554RHZ5_9ACTN</name>
<keyword evidence="3" id="KW-0413">Isomerase</keyword>
<dbReference type="PANTHER" id="PTHR43802">
    <property type="entry name" value="ENOYL-COA HYDRATASE"/>
    <property type="match status" value="1"/>
</dbReference>
<evidence type="ECO:0000313" key="3">
    <source>
        <dbReference type="EMBL" id="TSD53777.1"/>
    </source>
</evidence>
<comment type="caution">
    <text evidence="3">The sequence shown here is derived from an EMBL/GenBank/DDBJ whole genome shotgun (WGS) entry which is preliminary data.</text>
</comment>